<feature type="transmembrane region" description="Helical" evidence="2">
    <location>
        <begin position="205"/>
        <end position="229"/>
    </location>
</feature>
<name>A0A507CMX8_9FUNG</name>
<keyword evidence="2" id="KW-1133">Transmembrane helix</keyword>
<proteinExistence type="predicted"/>
<feature type="region of interest" description="Disordered" evidence="1">
    <location>
        <begin position="33"/>
        <end position="53"/>
    </location>
</feature>
<evidence type="ECO:0000313" key="4">
    <source>
        <dbReference type="Proteomes" id="UP000317494"/>
    </source>
</evidence>
<gene>
    <name evidence="3" type="ORF">SeMB42_g06029</name>
</gene>
<feature type="compositionally biased region" description="Low complexity" evidence="1">
    <location>
        <begin position="36"/>
        <end position="48"/>
    </location>
</feature>
<sequence>MNINMAENEVDNTSTILAGSGIEVSITKIKDDQEAPPSQSLSTSTTPSVANLSSKKQYQQGSQLYDLNNPPQSVKRIEQVAHSLVYWKSPLASSLVFVGLVMTAYAVTSWNLLPHLYFMMASVILVGGGGRLLLNAMQNGLGVTMNVDATVEEVARKGVINRERLERVGGDVADMINWGLGRVLLMTNARPWHVLMTVPPLMIFYYLRITFFWSFVLGVSSVFLGPILYNLVVENFGDKVEGVEHRLRNLYDEGVQKTREVAVKVQQKIQEYTPTKVKEERIKKEE</sequence>
<keyword evidence="4" id="KW-1185">Reference proteome</keyword>
<organism evidence="3 4">
    <name type="scientific">Synchytrium endobioticum</name>
    <dbReference type="NCBI Taxonomy" id="286115"/>
    <lineage>
        <taxon>Eukaryota</taxon>
        <taxon>Fungi</taxon>
        <taxon>Fungi incertae sedis</taxon>
        <taxon>Chytridiomycota</taxon>
        <taxon>Chytridiomycota incertae sedis</taxon>
        <taxon>Chytridiomycetes</taxon>
        <taxon>Synchytriales</taxon>
        <taxon>Synchytriaceae</taxon>
        <taxon>Synchytrium</taxon>
    </lineage>
</organism>
<dbReference type="Proteomes" id="UP000317494">
    <property type="component" value="Unassembled WGS sequence"/>
</dbReference>
<feature type="transmembrane region" description="Helical" evidence="2">
    <location>
        <begin position="91"/>
        <end position="110"/>
    </location>
</feature>
<keyword evidence="2" id="KW-0472">Membrane</keyword>
<dbReference type="AlphaFoldDB" id="A0A507CMX8"/>
<reference evidence="3 4" key="1">
    <citation type="journal article" date="2019" name="Sci. Rep.">
        <title>Comparative genomics of chytrid fungi reveal insights into the obligate biotrophic and pathogenic lifestyle of Synchytrium endobioticum.</title>
        <authorList>
            <person name="van de Vossenberg B.T.L.H."/>
            <person name="Warris S."/>
            <person name="Nguyen H.D.T."/>
            <person name="van Gent-Pelzer M.P.E."/>
            <person name="Joly D.L."/>
            <person name="van de Geest H.C."/>
            <person name="Bonants P.J.M."/>
            <person name="Smith D.S."/>
            <person name="Levesque C.A."/>
            <person name="van der Lee T.A.J."/>
        </authorList>
    </citation>
    <scope>NUCLEOTIDE SEQUENCE [LARGE SCALE GENOMIC DNA]</scope>
    <source>
        <strain evidence="3 4">MB42</strain>
    </source>
</reference>
<dbReference type="VEuPathDB" id="FungiDB:SeMB42_g06029"/>
<evidence type="ECO:0000313" key="3">
    <source>
        <dbReference type="EMBL" id="TPX40383.1"/>
    </source>
</evidence>
<protein>
    <recommendedName>
        <fullName evidence="5">Reticulon-like protein</fullName>
    </recommendedName>
</protein>
<keyword evidence="2" id="KW-0812">Transmembrane</keyword>
<dbReference type="EMBL" id="QEAN01000316">
    <property type="protein sequence ID" value="TPX40383.1"/>
    <property type="molecule type" value="Genomic_DNA"/>
</dbReference>
<evidence type="ECO:0008006" key="5">
    <source>
        <dbReference type="Google" id="ProtNLM"/>
    </source>
</evidence>
<comment type="caution">
    <text evidence="3">The sequence shown here is derived from an EMBL/GenBank/DDBJ whole genome shotgun (WGS) entry which is preliminary data.</text>
</comment>
<evidence type="ECO:0000256" key="2">
    <source>
        <dbReference type="SAM" id="Phobius"/>
    </source>
</evidence>
<accession>A0A507CMX8</accession>
<evidence type="ECO:0000256" key="1">
    <source>
        <dbReference type="SAM" id="MobiDB-lite"/>
    </source>
</evidence>
<feature type="transmembrane region" description="Helical" evidence="2">
    <location>
        <begin position="116"/>
        <end position="134"/>
    </location>
</feature>